<dbReference type="SUPFAM" id="SSF53254">
    <property type="entry name" value="Phosphoglycerate mutase-like"/>
    <property type="match status" value="1"/>
</dbReference>
<gene>
    <name evidence="2" type="ORF">PHLCEN_2v2291</name>
</gene>
<dbReference type="EMBL" id="MLYV02000212">
    <property type="protein sequence ID" value="PSS31964.1"/>
    <property type="molecule type" value="Genomic_DNA"/>
</dbReference>
<feature type="signal peptide" evidence="1">
    <location>
        <begin position="1"/>
        <end position="22"/>
    </location>
</feature>
<keyword evidence="3" id="KW-1185">Reference proteome</keyword>
<dbReference type="OrthoDB" id="10262962at2759"/>
<evidence type="ECO:0000313" key="2">
    <source>
        <dbReference type="EMBL" id="PSS31964.1"/>
    </source>
</evidence>
<dbReference type="Gene3D" id="3.40.50.1240">
    <property type="entry name" value="Phosphoglycerate mutase-like"/>
    <property type="match status" value="1"/>
</dbReference>
<protein>
    <submittedName>
        <fullName evidence="2">Uncharacterized protein</fullName>
    </submittedName>
</protein>
<sequence>MLTEMWTSLVATILLASSVARASLSSANGVYDTSNTPVNLPWNTYNYCNAPHVNANHYSAPPISGAKLVYLNAVIRHHKRTPDNLYPEENPLNTPWDCSNFLQHNYGGPGTTHVFHETNIPSWHPFLIQIWNGTCDEGQLTRGGMDDAVQHGV</sequence>
<organism evidence="2 3">
    <name type="scientific">Hermanssonia centrifuga</name>
    <dbReference type="NCBI Taxonomy" id="98765"/>
    <lineage>
        <taxon>Eukaryota</taxon>
        <taxon>Fungi</taxon>
        <taxon>Dikarya</taxon>
        <taxon>Basidiomycota</taxon>
        <taxon>Agaricomycotina</taxon>
        <taxon>Agaricomycetes</taxon>
        <taxon>Polyporales</taxon>
        <taxon>Meruliaceae</taxon>
        <taxon>Hermanssonia</taxon>
    </lineage>
</organism>
<comment type="caution">
    <text evidence="2">The sequence shown here is derived from an EMBL/GenBank/DDBJ whole genome shotgun (WGS) entry which is preliminary data.</text>
</comment>
<dbReference type="Proteomes" id="UP000186601">
    <property type="component" value="Unassembled WGS sequence"/>
</dbReference>
<name>A0A2R6RPL1_9APHY</name>
<keyword evidence="1" id="KW-0732">Signal</keyword>
<evidence type="ECO:0000313" key="3">
    <source>
        <dbReference type="Proteomes" id="UP000186601"/>
    </source>
</evidence>
<dbReference type="InterPro" id="IPR029033">
    <property type="entry name" value="His_PPase_superfam"/>
</dbReference>
<feature type="chain" id="PRO_5015344680" evidence="1">
    <location>
        <begin position="23"/>
        <end position="153"/>
    </location>
</feature>
<proteinExistence type="predicted"/>
<evidence type="ECO:0000256" key="1">
    <source>
        <dbReference type="SAM" id="SignalP"/>
    </source>
</evidence>
<accession>A0A2R6RPL1</accession>
<dbReference type="AlphaFoldDB" id="A0A2R6RPL1"/>
<reference evidence="2 3" key="1">
    <citation type="submission" date="2018-02" db="EMBL/GenBank/DDBJ databases">
        <title>Genome sequence of the basidiomycete white-rot fungus Phlebia centrifuga.</title>
        <authorList>
            <person name="Granchi Z."/>
            <person name="Peng M."/>
            <person name="de Vries R.P."/>
            <person name="Hilden K."/>
            <person name="Makela M.R."/>
            <person name="Grigoriev I."/>
            <person name="Riley R."/>
        </authorList>
    </citation>
    <scope>NUCLEOTIDE SEQUENCE [LARGE SCALE GENOMIC DNA]</scope>
    <source>
        <strain evidence="2 3">FBCC195</strain>
    </source>
</reference>